<sequence length="268" mass="29619">MSIITFIKGLYNKYLPAKTPVTKPVIAKTKTAPRVRTTHVTADTAKPKTTPTPVPESAPPATPVTPKKAGHSTRTPAKKTTTNTTTTNTVTETPATSIIYPVIKLSTDSTLTEQDIISRKWLGDLMICYASDTPQGPELLQRTNIPAGMTIEKLNETAIENLRKNITYSLEETSFGGYELVAGGLYEASAICLPGLWQWLTEQFVDSLLVVIPAKDRVLFIPEQDNHTMDNLHTAVRQAFTNKGQLLTANIFRFNRYTQQWSIIGNVE</sequence>
<comment type="caution">
    <text evidence="1">The sequence shown here is derived from an EMBL/GenBank/DDBJ whole genome shotgun (WGS) entry which is preliminary data.</text>
</comment>
<evidence type="ECO:0000313" key="2">
    <source>
        <dbReference type="Proteomes" id="UP001207468"/>
    </source>
</evidence>
<gene>
    <name evidence="1" type="ORF">F5148DRAFT_1290900</name>
</gene>
<organism evidence="1 2">
    <name type="scientific">Russula earlei</name>
    <dbReference type="NCBI Taxonomy" id="71964"/>
    <lineage>
        <taxon>Eukaryota</taxon>
        <taxon>Fungi</taxon>
        <taxon>Dikarya</taxon>
        <taxon>Basidiomycota</taxon>
        <taxon>Agaricomycotina</taxon>
        <taxon>Agaricomycetes</taxon>
        <taxon>Russulales</taxon>
        <taxon>Russulaceae</taxon>
        <taxon>Russula</taxon>
    </lineage>
</organism>
<evidence type="ECO:0000313" key="1">
    <source>
        <dbReference type="EMBL" id="KAI9450316.1"/>
    </source>
</evidence>
<protein>
    <submittedName>
        <fullName evidence="1">Uncharacterized protein</fullName>
    </submittedName>
</protein>
<accession>A0ACC0TWH7</accession>
<reference evidence="1" key="1">
    <citation type="submission" date="2021-03" db="EMBL/GenBank/DDBJ databases">
        <title>Evolutionary priming and transition to the ectomycorrhizal habit in an iconic lineage of mushroom-forming fungi: is preadaptation a requirement?</title>
        <authorList>
            <consortium name="DOE Joint Genome Institute"/>
            <person name="Looney B.P."/>
            <person name="Miyauchi S."/>
            <person name="Morin E."/>
            <person name="Drula E."/>
            <person name="Courty P.E."/>
            <person name="Chicoki N."/>
            <person name="Fauchery L."/>
            <person name="Kohler A."/>
            <person name="Kuo A."/>
            <person name="LaButti K."/>
            <person name="Pangilinan J."/>
            <person name="Lipzen A."/>
            <person name="Riley R."/>
            <person name="Andreopoulos W."/>
            <person name="He G."/>
            <person name="Johnson J."/>
            <person name="Barry K.W."/>
            <person name="Grigoriev I.V."/>
            <person name="Nagy L."/>
            <person name="Hibbett D."/>
            <person name="Henrissat B."/>
            <person name="Matheny P.B."/>
            <person name="Labbe J."/>
            <person name="Martin A.F."/>
        </authorList>
    </citation>
    <scope>NUCLEOTIDE SEQUENCE</scope>
    <source>
        <strain evidence="1">BPL698</strain>
    </source>
</reference>
<keyword evidence="2" id="KW-1185">Reference proteome</keyword>
<dbReference type="EMBL" id="JAGFNK010000440">
    <property type="protein sequence ID" value="KAI9450316.1"/>
    <property type="molecule type" value="Genomic_DNA"/>
</dbReference>
<dbReference type="Proteomes" id="UP001207468">
    <property type="component" value="Unassembled WGS sequence"/>
</dbReference>
<proteinExistence type="predicted"/>
<name>A0ACC0TWH7_9AGAM</name>